<evidence type="ECO:0000256" key="6">
    <source>
        <dbReference type="ARBA" id="ARBA00022723"/>
    </source>
</evidence>
<evidence type="ECO:0000256" key="9">
    <source>
        <dbReference type="ARBA" id="ARBA00023014"/>
    </source>
</evidence>
<keyword evidence="6" id="KW-0479">Metal-binding</keyword>
<keyword evidence="5" id="KW-0288">FMN</keyword>
<sequence>MQSEQFTHLFSPIQLGDVTLKNRIIFLAHWTNYGNNHGYQEDGLASERLAMHYIERARGGAGLVCVTQSVSPTGQMGRTMVNAHDARNEKVFRWMCDEIHRYGGKVFGQFNHCGHTSCMQRPPLLYAPTQMPGPHCYVNTKELEIEEMEEIKKYYVQAAVYEKEWGFDGMELKIAHDGLLRTFISPYLNRRTDQYGGSFENRMRFPLEIIDAIRREAGPGYPIGIRLCMDEFTEWGYSWDYGIQVARALEEAGVTYINSDAGCFSNYNFEIPNNYIPMGFGVYMAAELKKAVKIPVVAFGRINDPVQAEGILADRNADMIGMCRQLICDPETPNKALEGRLDDIRHCVACSEGCGMVTTQEGVVCVHNPAAGREKRLGIGTLTKTGQKKKILVAGAGIAGLKTAEIAARRGHQVSVYEKGPQAGGQMLLAEKIPMRAEMGEIYRYLRVQLQRMGVPVYYNCPVGMDLIREKQPDVVVTATGSVPTLPDLGSGCGAALLNPREVIEHPERVGEKAVVIDDIGYWQAMGVADYISVMGAQVSIVTSRLFAGSDIEETCRENLNRRLARRGAKTYTSSRLVRVEGRTAVFENIFNGEEFSLKDLDTLVVAQASRSDNELYKELKKSGEFETYCVGDAAAPGTVLRIIFEAEELGRKL</sequence>
<dbReference type="Pfam" id="PF07992">
    <property type="entry name" value="Pyr_redox_2"/>
    <property type="match status" value="1"/>
</dbReference>
<dbReference type="AlphaFoldDB" id="A0A7G9GA26"/>
<dbReference type="PANTHER" id="PTHR42917">
    <property type="entry name" value="2,4-DIENOYL-COA REDUCTASE"/>
    <property type="match status" value="1"/>
</dbReference>
<dbReference type="Gene3D" id="3.50.50.60">
    <property type="entry name" value="FAD/NAD(P)-binding domain"/>
    <property type="match status" value="1"/>
</dbReference>
<keyword evidence="7" id="KW-0560">Oxidoreductase</keyword>
<evidence type="ECO:0000313" key="12">
    <source>
        <dbReference type="EMBL" id="QNM07658.1"/>
    </source>
</evidence>
<dbReference type="InterPro" id="IPR001155">
    <property type="entry name" value="OxRdtase_FMN_N"/>
</dbReference>
<dbReference type="EMBL" id="CP060635">
    <property type="protein sequence ID" value="QNM07658.1"/>
    <property type="molecule type" value="Genomic_DNA"/>
</dbReference>
<organism evidence="12 13">
    <name type="scientific">Wansuia hejianensis</name>
    <dbReference type="NCBI Taxonomy" id="2763667"/>
    <lineage>
        <taxon>Bacteria</taxon>
        <taxon>Bacillati</taxon>
        <taxon>Bacillota</taxon>
        <taxon>Clostridia</taxon>
        <taxon>Lachnospirales</taxon>
        <taxon>Lachnospiraceae</taxon>
        <taxon>Wansuia</taxon>
    </lineage>
</organism>
<dbReference type="SUPFAM" id="SSF51905">
    <property type="entry name" value="FAD/NAD(P)-binding domain"/>
    <property type="match status" value="1"/>
</dbReference>
<keyword evidence="4" id="KW-0285">Flavoprotein</keyword>
<dbReference type="InterPro" id="IPR051793">
    <property type="entry name" value="NADH:flavin_oxidoreductase"/>
</dbReference>
<dbReference type="GO" id="GO:0046872">
    <property type="term" value="F:metal ion binding"/>
    <property type="evidence" value="ECO:0007669"/>
    <property type="project" value="UniProtKB-KW"/>
</dbReference>
<dbReference type="Proteomes" id="UP000515860">
    <property type="component" value="Chromosome"/>
</dbReference>
<evidence type="ECO:0000313" key="13">
    <source>
        <dbReference type="Proteomes" id="UP000515860"/>
    </source>
</evidence>
<accession>A0A7G9GA26</accession>
<comment type="cofactor">
    <cofactor evidence="2">
        <name>[4Fe-4S] cluster</name>
        <dbReference type="ChEBI" id="CHEBI:49883"/>
    </cofactor>
</comment>
<evidence type="ECO:0000256" key="8">
    <source>
        <dbReference type="ARBA" id="ARBA00023004"/>
    </source>
</evidence>
<evidence type="ECO:0000256" key="7">
    <source>
        <dbReference type="ARBA" id="ARBA00023002"/>
    </source>
</evidence>
<dbReference type="Gene3D" id="3.40.50.720">
    <property type="entry name" value="NAD(P)-binding Rossmann-like Domain"/>
    <property type="match status" value="1"/>
</dbReference>
<dbReference type="Gene3D" id="3.20.20.70">
    <property type="entry name" value="Aldolase class I"/>
    <property type="match status" value="1"/>
</dbReference>
<comment type="cofactor">
    <cofactor evidence="1">
        <name>FMN</name>
        <dbReference type="ChEBI" id="CHEBI:58210"/>
    </cofactor>
</comment>
<keyword evidence="8" id="KW-0408">Iron</keyword>
<evidence type="ECO:0000259" key="10">
    <source>
        <dbReference type="Pfam" id="PF00724"/>
    </source>
</evidence>
<keyword evidence="13" id="KW-1185">Reference proteome</keyword>
<gene>
    <name evidence="12" type="ORF">H9Q79_12105</name>
</gene>
<dbReference type="RefSeq" id="WP_249328378.1">
    <property type="nucleotide sequence ID" value="NZ_CP060635.1"/>
</dbReference>
<dbReference type="GO" id="GO:0016491">
    <property type="term" value="F:oxidoreductase activity"/>
    <property type="evidence" value="ECO:0007669"/>
    <property type="project" value="UniProtKB-KW"/>
</dbReference>
<proteinExistence type="inferred from homology"/>
<evidence type="ECO:0000256" key="5">
    <source>
        <dbReference type="ARBA" id="ARBA00022643"/>
    </source>
</evidence>
<evidence type="ECO:0000256" key="3">
    <source>
        <dbReference type="ARBA" id="ARBA00011048"/>
    </source>
</evidence>
<dbReference type="SUPFAM" id="SSF51395">
    <property type="entry name" value="FMN-linked oxidoreductases"/>
    <property type="match status" value="1"/>
</dbReference>
<evidence type="ECO:0000256" key="2">
    <source>
        <dbReference type="ARBA" id="ARBA00001966"/>
    </source>
</evidence>
<dbReference type="GO" id="GO:0051536">
    <property type="term" value="F:iron-sulfur cluster binding"/>
    <property type="evidence" value="ECO:0007669"/>
    <property type="project" value="UniProtKB-KW"/>
</dbReference>
<keyword evidence="9" id="KW-0411">Iron-sulfur</keyword>
<dbReference type="PRINTS" id="PR00419">
    <property type="entry name" value="ADXRDTASE"/>
</dbReference>
<reference evidence="12 13" key="1">
    <citation type="submission" date="2020-08" db="EMBL/GenBank/DDBJ databases">
        <authorList>
            <person name="Liu C."/>
            <person name="Sun Q."/>
        </authorList>
    </citation>
    <scope>NUCLEOTIDE SEQUENCE [LARGE SCALE GENOMIC DNA]</scope>
    <source>
        <strain evidence="12 13">NSJ-29</strain>
    </source>
</reference>
<comment type="similarity">
    <text evidence="3">In the N-terminal section; belongs to the NADH:flavin oxidoreductase/NADH oxidase family.</text>
</comment>
<evidence type="ECO:0000256" key="1">
    <source>
        <dbReference type="ARBA" id="ARBA00001917"/>
    </source>
</evidence>
<feature type="domain" description="NADH:flavin oxidoreductase/NADH oxidase N-terminal" evidence="10">
    <location>
        <begin position="9"/>
        <end position="341"/>
    </location>
</feature>
<dbReference type="KEGG" id="whj:H9Q79_12105"/>
<feature type="domain" description="FAD/NAD(P)-binding" evidence="11">
    <location>
        <begin position="390"/>
        <end position="618"/>
    </location>
</feature>
<dbReference type="Pfam" id="PF00724">
    <property type="entry name" value="Oxidored_FMN"/>
    <property type="match status" value="1"/>
</dbReference>
<dbReference type="CDD" id="cd02803">
    <property type="entry name" value="OYE_like_FMN_family"/>
    <property type="match status" value="1"/>
</dbReference>
<dbReference type="InterPro" id="IPR036188">
    <property type="entry name" value="FAD/NAD-bd_sf"/>
</dbReference>
<name>A0A7G9GA26_9FIRM</name>
<evidence type="ECO:0000256" key="4">
    <source>
        <dbReference type="ARBA" id="ARBA00022630"/>
    </source>
</evidence>
<evidence type="ECO:0000259" key="11">
    <source>
        <dbReference type="Pfam" id="PF07992"/>
    </source>
</evidence>
<dbReference type="InterPro" id="IPR023753">
    <property type="entry name" value="FAD/NAD-binding_dom"/>
</dbReference>
<dbReference type="PANTHER" id="PTHR42917:SF2">
    <property type="entry name" value="2,4-DIENOYL-COA REDUCTASE [(2E)-ENOYL-COA-PRODUCING]"/>
    <property type="match status" value="1"/>
</dbReference>
<dbReference type="InterPro" id="IPR013785">
    <property type="entry name" value="Aldolase_TIM"/>
</dbReference>
<protein>
    <submittedName>
        <fullName evidence="12">FAD-dependent oxidoreductase</fullName>
    </submittedName>
</protein>
<dbReference type="GO" id="GO:0010181">
    <property type="term" value="F:FMN binding"/>
    <property type="evidence" value="ECO:0007669"/>
    <property type="project" value="InterPro"/>
</dbReference>